<name>A0A5R9GHI2_9PROT</name>
<keyword evidence="1" id="KW-0472">Membrane</keyword>
<feature type="transmembrane region" description="Helical" evidence="1">
    <location>
        <begin position="332"/>
        <end position="351"/>
    </location>
</feature>
<gene>
    <name evidence="2" type="ORF">FEF65_10570</name>
</gene>
<proteinExistence type="predicted"/>
<dbReference type="PANTHER" id="PTHR32063:SF0">
    <property type="entry name" value="SWARMING MOTILITY PROTEIN SWRC"/>
    <property type="match status" value="1"/>
</dbReference>
<dbReference type="SUPFAM" id="SSF82714">
    <property type="entry name" value="Multidrug efflux transporter AcrB TolC docking domain, DN and DC subdomains"/>
    <property type="match status" value="2"/>
</dbReference>
<evidence type="ECO:0000313" key="3">
    <source>
        <dbReference type="Proteomes" id="UP000306585"/>
    </source>
</evidence>
<protein>
    <submittedName>
        <fullName evidence="2">Efflux RND transporter permease subunit</fullName>
    </submittedName>
</protein>
<dbReference type="PANTHER" id="PTHR32063">
    <property type="match status" value="1"/>
</dbReference>
<evidence type="ECO:0000313" key="2">
    <source>
        <dbReference type="EMBL" id="TLS66256.1"/>
    </source>
</evidence>
<accession>A0A5R9GHI2</accession>
<dbReference type="InterPro" id="IPR027463">
    <property type="entry name" value="AcrB_DN_DC_subdom"/>
</dbReference>
<reference evidence="2 3" key="1">
    <citation type="journal article" date="2019" name="Appl. Environ. Microbiol.">
        <title>Environmental Evidence and Genomic Insight of Iron-oxidizing Bacteria Preference Towards More Corrosion Resistant Stainless Steel at Higher Salinities.</title>
        <authorList>
            <person name="Garrison C.E."/>
            <person name="Price K.A."/>
            <person name="Field E.K."/>
        </authorList>
    </citation>
    <scope>NUCLEOTIDE SEQUENCE [LARGE SCALE GENOMIC DNA]</scope>
    <source>
        <strain evidence="2 3">P3</strain>
    </source>
</reference>
<feature type="transmembrane region" description="Helical" evidence="1">
    <location>
        <begin position="854"/>
        <end position="874"/>
    </location>
</feature>
<dbReference type="SUPFAM" id="SSF82866">
    <property type="entry name" value="Multidrug efflux transporter AcrB transmembrane domain"/>
    <property type="match status" value="2"/>
</dbReference>
<dbReference type="Gene3D" id="3.30.2090.10">
    <property type="entry name" value="Multidrug efflux transporter AcrB TolC docking domain, DN and DC subdomains"/>
    <property type="match status" value="2"/>
</dbReference>
<dbReference type="Pfam" id="PF00873">
    <property type="entry name" value="ACR_tran"/>
    <property type="match status" value="1"/>
</dbReference>
<dbReference type="Proteomes" id="UP000306585">
    <property type="component" value="Unassembled WGS sequence"/>
</dbReference>
<dbReference type="GO" id="GO:0005886">
    <property type="term" value="C:plasma membrane"/>
    <property type="evidence" value="ECO:0007669"/>
    <property type="project" value="TreeGrafter"/>
</dbReference>
<keyword evidence="3" id="KW-1185">Reference proteome</keyword>
<feature type="transmembrane region" description="Helical" evidence="1">
    <location>
        <begin position="433"/>
        <end position="454"/>
    </location>
</feature>
<feature type="transmembrane region" description="Helical" evidence="1">
    <location>
        <begin position="460"/>
        <end position="484"/>
    </location>
</feature>
<feature type="transmembrane region" description="Helical" evidence="1">
    <location>
        <begin position="525"/>
        <end position="542"/>
    </location>
</feature>
<sequence length="1024" mass="111331">MNVSHWIQHHRRSLLLLLLFFAAIGAMRAFHMPVGLFPNVTFPRIVVTLSAGDQPAEQMEIQVTRPSEMAVRSVPGVVSLRSTTSRGSAEISVNFDWGTDMVSTTLQVSAALTQIQSQFPAGTTFTVRRMDPTVFPVLAYSLTSAVQSQTALRDFAMFQLVPLLSGIDSVAGVHVLGGNQEEYQVTLMPGKLQGFGISLQQVVNALAASNVLTAVGRIEDHYKLFLTLSDTRFDTLDAIRHTVLTSGADGIVELEDIAVVEKGVKPQWLRTTADNRDAVLFMIYQQPGGNTVQIARDVRQRLAEFNSKLPPGMVIKNWYDQSQLVVASANSVLDAILIGVALAALVLFAFLRHLRITLITLVTVPAVFAITLLLLDLFHFSFNIMTLGGMAAAVGLVIDDAIVMIEQIIRRLRGQGDTGATHEQNIMQAATEFFQPLLGSSLATTIIFLPLAFLDGVTGAFFKALSLTMASALIVSFLIAWLAVPLLATRLLRREDAEEEDEGPLQARFLALYAAALNGLLHRPVWLLLVGALLLGGGYAGYRAVGSGFMPHMDEGGFVLDYVAPAGMSLTETDRLLQQVEKILHALPELDTYSRRTGAQLGGGLTEANQGDFFVRLKPLPRRDIETIMDEVREKVHAAVPSLDIDMVLLMEDVIGDLTSNPQPIEIKLFGDDAQGLIELAPKVADAIGHIDGVVDVLDGVMIAGDAVSVRVDRAKAAIEGLDPDQVTRQVNALLAGQITTSVQQGQKMVDVRLWSGVNERDAIYKLGQLQLQAADGHWLPLGRIATIQTITGQPQITRENLKRMVAVTGRISGRDMGSVMREVKTLIASDLIPSTVRVELGGLYLQQQKAFEGLMQVFAAAVVLVFVLLLFLYERFRAALAILAMPLLAIGVVFMGLAITDTELNITSMMGLTMIVGIVTETAIFYYSEFRRVSATDCHCLEDYILAGRNRFRPIAMTSLAAILALMPLALAFGEGSAMLQPMAIAIIFGLMAQFPLVLLILPVLLFWLDRKAGMIVAKQGGE</sequence>
<evidence type="ECO:0000256" key="1">
    <source>
        <dbReference type="SAM" id="Phobius"/>
    </source>
</evidence>
<dbReference type="Gene3D" id="3.30.70.1440">
    <property type="entry name" value="Multidrug efflux transporter AcrB pore domain"/>
    <property type="match status" value="1"/>
</dbReference>
<feature type="transmembrane region" description="Helical" evidence="1">
    <location>
        <begin position="907"/>
        <end position="928"/>
    </location>
</feature>
<dbReference type="RefSeq" id="WP_138239787.1">
    <property type="nucleotide sequence ID" value="NZ_VBRY01000010.1"/>
</dbReference>
<feature type="transmembrane region" description="Helical" evidence="1">
    <location>
        <begin position="881"/>
        <end position="901"/>
    </location>
</feature>
<dbReference type="Gene3D" id="3.30.70.1320">
    <property type="entry name" value="Multidrug efflux transporter AcrB pore domain like"/>
    <property type="match status" value="1"/>
</dbReference>
<keyword evidence="1" id="KW-1133">Transmembrane helix</keyword>
<keyword evidence="1" id="KW-0812">Transmembrane</keyword>
<feature type="transmembrane region" description="Helical" evidence="1">
    <location>
        <begin position="358"/>
        <end position="378"/>
    </location>
</feature>
<dbReference type="EMBL" id="VBRY01000010">
    <property type="protein sequence ID" value="TLS66256.1"/>
    <property type="molecule type" value="Genomic_DNA"/>
</dbReference>
<feature type="transmembrane region" description="Helical" evidence="1">
    <location>
        <begin position="986"/>
        <end position="1010"/>
    </location>
</feature>
<dbReference type="AlphaFoldDB" id="A0A5R9GHI2"/>
<feature type="transmembrane region" description="Helical" evidence="1">
    <location>
        <begin position="956"/>
        <end position="974"/>
    </location>
</feature>
<dbReference type="SUPFAM" id="SSF82693">
    <property type="entry name" value="Multidrug efflux transporter AcrB pore domain, PN1, PN2, PC1 and PC2 subdomains"/>
    <property type="match status" value="3"/>
</dbReference>
<comment type="caution">
    <text evidence="2">The sequence shown here is derived from an EMBL/GenBank/DDBJ whole genome shotgun (WGS) entry which is preliminary data.</text>
</comment>
<organism evidence="2 3">
    <name type="scientific">Mariprofundus erugo</name>
    <dbReference type="NCBI Taxonomy" id="2528639"/>
    <lineage>
        <taxon>Bacteria</taxon>
        <taxon>Pseudomonadati</taxon>
        <taxon>Pseudomonadota</taxon>
        <taxon>Candidatius Mariprofundia</taxon>
        <taxon>Mariprofundales</taxon>
        <taxon>Mariprofundaceae</taxon>
        <taxon>Mariprofundus</taxon>
    </lineage>
</organism>
<dbReference type="Gene3D" id="1.20.1640.10">
    <property type="entry name" value="Multidrug efflux transporter AcrB transmembrane domain"/>
    <property type="match status" value="2"/>
</dbReference>
<dbReference type="GO" id="GO:0042910">
    <property type="term" value="F:xenobiotic transmembrane transporter activity"/>
    <property type="evidence" value="ECO:0007669"/>
    <property type="project" value="TreeGrafter"/>
</dbReference>
<dbReference type="PRINTS" id="PR00702">
    <property type="entry name" value="ACRIFLAVINRP"/>
</dbReference>
<feature type="transmembrane region" description="Helical" evidence="1">
    <location>
        <begin position="384"/>
        <end position="405"/>
    </location>
</feature>
<dbReference type="InterPro" id="IPR001036">
    <property type="entry name" value="Acrflvin-R"/>
</dbReference>
<dbReference type="Gene3D" id="3.30.70.1430">
    <property type="entry name" value="Multidrug efflux transporter AcrB pore domain"/>
    <property type="match status" value="2"/>
</dbReference>